<dbReference type="EMBL" id="JAZEWV010000010">
    <property type="protein sequence ID" value="MEE4543311.1"/>
    <property type="molecule type" value="Genomic_DNA"/>
</dbReference>
<dbReference type="InterPro" id="IPR036388">
    <property type="entry name" value="WH-like_DNA-bd_sf"/>
</dbReference>
<dbReference type="Pfam" id="PF12802">
    <property type="entry name" value="MarR_2"/>
    <property type="match status" value="1"/>
</dbReference>
<sequence>METPPVIEQPVHRSGALLDHLARRMRMHAESVLAPLGLRPRHLVALTVLRGSGGSTQQALAGTLMMDGTNVVGLLNELEADALIERRRSPQDRRRHLVELTASGAEKLARAEAALAAAEDEVLGALDPEQREALFRLLQLASSTPCGEPDPVEACAAAAAEPCVEDSYGSPPPVHAP</sequence>
<dbReference type="RefSeq" id="WP_330795591.1">
    <property type="nucleotide sequence ID" value="NZ_JAZEWV010000010.1"/>
</dbReference>
<dbReference type="Proteomes" id="UP001344658">
    <property type="component" value="Unassembled WGS sequence"/>
</dbReference>
<evidence type="ECO:0000259" key="1">
    <source>
        <dbReference type="PROSITE" id="PS50995"/>
    </source>
</evidence>
<dbReference type="Gene3D" id="1.10.10.10">
    <property type="entry name" value="Winged helix-like DNA-binding domain superfamily/Winged helix DNA-binding domain"/>
    <property type="match status" value="1"/>
</dbReference>
<evidence type="ECO:0000313" key="2">
    <source>
        <dbReference type="EMBL" id="MEE4543311.1"/>
    </source>
</evidence>
<keyword evidence="3" id="KW-1185">Reference proteome</keyword>
<accession>A0ABU7PBX2</accession>
<dbReference type="InterPro" id="IPR039422">
    <property type="entry name" value="MarR/SlyA-like"/>
</dbReference>
<dbReference type="InterPro" id="IPR000835">
    <property type="entry name" value="HTH_MarR-typ"/>
</dbReference>
<comment type="caution">
    <text evidence="2">The sequence shown here is derived from an EMBL/GenBank/DDBJ whole genome shotgun (WGS) entry which is preliminary data.</text>
</comment>
<dbReference type="PRINTS" id="PR00598">
    <property type="entry name" value="HTHMARR"/>
</dbReference>
<evidence type="ECO:0000313" key="3">
    <source>
        <dbReference type="Proteomes" id="UP001344658"/>
    </source>
</evidence>
<dbReference type="PANTHER" id="PTHR33164">
    <property type="entry name" value="TRANSCRIPTIONAL REGULATOR, MARR FAMILY"/>
    <property type="match status" value="1"/>
</dbReference>
<feature type="domain" description="HTH marR-type" evidence="1">
    <location>
        <begin position="11"/>
        <end position="143"/>
    </location>
</feature>
<protein>
    <submittedName>
        <fullName evidence="2">MarR family winged helix-turn-helix transcriptional regulator</fullName>
    </submittedName>
</protein>
<reference evidence="2 3" key="1">
    <citation type="submission" date="2023-12" db="EMBL/GenBank/DDBJ databases">
        <title>Streptomyces sp. V4-01.</title>
        <authorList>
            <person name="Somphong A."/>
            <person name="Phongsopitanun W."/>
        </authorList>
    </citation>
    <scope>NUCLEOTIDE SEQUENCE [LARGE SCALE GENOMIC DNA]</scope>
    <source>
        <strain evidence="2 3">V4-01</strain>
    </source>
</reference>
<dbReference type="InterPro" id="IPR036390">
    <property type="entry name" value="WH_DNA-bd_sf"/>
</dbReference>
<organism evidence="2 3">
    <name type="scientific">Actinacidiphila polyblastidii</name>
    <dbReference type="NCBI Taxonomy" id="3110430"/>
    <lineage>
        <taxon>Bacteria</taxon>
        <taxon>Bacillati</taxon>
        <taxon>Actinomycetota</taxon>
        <taxon>Actinomycetes</taxon>
        <taxon>Kitasatosporales</taxon>
        <taxon>Streptomycetaceae</taxon>
        <taxon>Actinacidiphila</taxon>
    </lineage>
</organism>
<name>A0ABU7PBX2_9ACTN</name>
<dbReference type="SUPFAM" id="SSF46785">
    <property type="entry name" value="Winged helix' DNA-binding domain"/>
    <property type="match status" value="1"/>
</dbReference>
<dbReference type="PROSITE" id="PS50995">
    <property type="entry name" value="HTH_MARR_2"/>
    <property type="match status" value="1"/>
</dbReference>
<proteinExistence type="predicted"/>
<dbReference type="SMART" id="SM00347">
    <property type="entry name" value="HTH_MARR"/>
    <property type="match status" value="1"/>
</dbReference>
<dbReference type="PANTHER" id="PTHR33164:SF43">
    <property type="entry name" value="HTH-TYPE TRANSCRIPTIONAL REPRESSOR YETL"/>
    <property type="match status" value="1"/>
</dbReference>
<gene>
    <name evidence="2" type="ORF">V2S66_15200</name>
</gene>